<dbReference type="PANTHER" id="PTHR10408:SF8">
    <property type="entry name" value="O-ACYLTRANSFERASE"/>
    <property type="match status" value="1"/>
</dbReference>
<reference evidence="12" key="1">
    <citation type="submission" date="2021-02" db="EMBL/GenBank/DDBJ databases">
        <authorList>
            <person name="Nowell W R."/>
        </authorList>
    </citation>
    <scope>NUCLEOTIDE SEQUENCE</scope>
</reference>
<dbReference type="AlphaFoldDB" id="A0A814B8P1"/>
<dbReference type="Pfam" id="PF03062">
    <property type="entry name" value="MBOAT"/>
    <property type="match status" value="1"/>
</dbReference>
<accession>A0A814B8P1</accession>
<dbReference type="PANTHER" id="PTHR10408">
    <property type="entry name" value="STEROL O-ACYLTRANSFERASE"/>
    <property type="match status" value="1"/>
</dbReference>
<keyword evidence="6 11" id="KW-1133">Transmembrane helix</keyword>
<comment type="subcellular location">
    <subcellularLocation>
        <location evidence="1 9">Endoplasmic reticulum membrane</location>
        <topology evidence="1 9">Multi-pass membrane protein</topology>
    </subcellularLocation>
</comment>
<evidence type="ECO:0000313" key="13">
    <source>
        <dbReference type="Proteomes" id="UP000663889"/>
    </source>
</evidence>
<dbReference type="GO" id="GO:0005789">
    <property type="term" value="C:endoplasmic reticulum membrane"/>
    <property type="evidence" value="ECO:0007669"/>
    <property type="project" value="UniProtKB-SubCell"/>
</dbReference>
<evidence type="ECO:0000256" key="10">
    <source>
        <dbReference type="PIRSR" id="PIRSR000439-1"/>
    </source>
</evidence>
<proteinExistence type="inferred from homology"/>
<evidence type="ECO:0000256" key="4">
    <source>
        <dbReference type="ARBA" id="ARBA00022692"/>
    </source>
</evidence>
<evidence type="ECO:0000313" key="12">
    <source>
        <dbReference type="EMBL" id="CAF0923479.1"/>
    </source>
</evidence>
<feature type="transmembrane region" description="Helical" evidence="11">
    <location>
        <begin position="432"/>
        <end position="452"/>
    </location>
</feature>
<comment type="caution">
    <text evidence="12">The sequence shown here is derived from an EMBL/GenBank/DDBJ whole genome shotgun (WGS) entry which is preliminary data.</text>
</comment>
<keyword evidence="8 9" id="KW-0012">Acyltransferase</keyword>
<evidence type="ECO:0000256" key="1">
    <source>
        <dbReference type="ARBA" id="ARBA00004477"/>
    </source>
</evidence>
<sequence length="520" mass="61463">MGTVNNSDSQWIQDEAEKIRSSLLNELHRIENEVNEQFSSFKNDFELRHPKTSEPLKIKPSYRQMDETRVFVARNSILTDLFETSHIRSIRNVFAAMLLILVIQVTINDIVHSGRLKLNFELIFYCFQKLHIALFIWLIMQLCTAVIVFMGFYYWTSNRIFYYDNIKRLRIYDVTWLIIYITYIILFLVLPCREIVNHQLPVASSLIVLIEQLRQLMKTHSFIRENVEKVHLQCRLISEPNTNTNNEIKQLSCPDFSQYLYFLFAPTLIYRDNYPRNKVIHWDYVLQMFGQVIAAIFYVYYVVVRFCIPTFANLNQNQITLPIFISVLFNSIMPGSLFLLLGFYGFLHCWLNAFAEMLRFADRMFYKDWWNSTSFAAYYRTWNVVVHDWLYTYVYREVFLLTGGKNRVIAAMCVVLLSATFHEYVMIFALGFFYPIMFVLFAVFGMGFFFLLPRNKGVVFNILVWTSLLVGVGLQSCFYFMEAYARKSCPANDTFWDKLVPRSIVCRMALPSAKILHIDL</sequence>
<feature type="transmembrane region" description="Helical" evidence="11">
    <location>
        <begin position="459"/>
        <end position="481"/>
    </location>
</feature>
<feature type="active site" evidence="10">
    <location>
        <position position="422"/>
    </location>
</feature>
<dbReference type="InterPro" id="IPR004299">
    <property type="entry name" value="MBOAT_fam"/>
</dbReference>
<keyword evidence="4 11" id="KW-0812">Transmembrane</keyword>
<dbReference type="Proteomes" id="UP000663889">
    <property type="component" value="Unassembled WGS sequence"/>
</dbReference>
<evidence type="ECO:0000256" key="7">
    <source>
        <dbReference type="ARBA" id="ARBA00023136"/>
    </source>
</evidence>
<evidence type="ECO:0000256" key="2">
    <source>
        <dbReference type="ARBA" id="ARBA00009010"/>
    </source>
</evidence>
<name>A0A814B8P1_9BILA</name>
<feature type="transmembrane region" description="Helical" evidence="11">
    <location>
        <begin position="323"/>
        <end position="347"/>
    </location>
</feature>
<feature type="transmembrane region" description="Helical" evidence="11">
    <location>
        <begin position="93"/>
        <end position="111"/>
    </location>
</feature>
<gene>
    <name evidence="12" type="ORF">SEV965_LOCUS6774</name>
</gene>
<keyword evidence="7 9" id="KW-0472">Membrane</keyword>
<dbReference type="InterPro" id="IPR014371">
    <property type="entry name" value="Oat_ACAT_DAG_ARE"/>
</dbReference>
<evidence type="ECO:0000256" key="9">
    <source>
        <dbReference type="PIRNR" id="PIRNR000439"/>
    </source>
</evidence>
<protein>
    <recommendedName>
        <fullName evidence="9">O-acyltransferase</fullName>
    </recommendedName>
</protein>
<dbReference type="GO" id="GO:0008203">
    <property type="term" value="P:cholesterol metabolic process"/>
    <property type="evidence" value="ECO:0007669"/>
    <property type="project" value="TreeGrafter"/>
</dbReference>
<feature type="transmembrane region" description="Helical" evidence="11">
    <location>
        <begin position="408"/>
        <end position="426"/>
    </location>
</feature>
<feature type="transmembrane region" description="Helical" evidence="11">
    <location>
        <begin position="174"/>
        <end position="192"/>
    </location>
</feature>
<dbReference type="GO" id="GO:0008374">
    <property type="term" value="F:O-acyltransferase activity"/>
    <property type="evidence" value="ECO:0007669"/>
    <property type="project" value="InterPro"/>
</dbReference>
<feature type="transmembrane region" description="Helical" evidence="11">
    <location>
        <begin position="132"/>
        <end position="154"/>
    </location>
</feature>
<evidence type="ECO:0000256" key="11">
    <source>
        <dbReference type="SAM" id="Phobius"/>
    </source>
</evidence>
<evidence type="ECO:0000256" key="8">
    <source>
        <dbReference type="ARBA" id="ARBA00023315"/>
    </source>
</evidence>
<dbReference type="PIRSF" id="PIRSF000439">
    <property type="entry name" value="Oat_ACAT_DAG_ARE"/>
    <property type="match status" value="1"/>
</dbReference>
<dbReference type="EMBL" id="CAJNOU010000226">
    <property type="protein sequence ID" value="CAF0923479.1"/>
    <property type="molecule type" value="Genomic_DNA"/>
</dbReference>
<evidence type="ECO:0000256" key="5">
    <source>
        <dbReference type="ARBA" id="ARBA00022824"/>
    </source>
</evidence>
<comment type="similarity">
    <text evidence="2 9">Belongs to the membrane-bound acyltransferase family. Sterol o-acyltransferase subfamily.</text>
</comment>
<evidence type="ECO:0000256" key="6">
    <source>
        <dbReference type="ARBA" id="ARBA00022989"/>
    </source>
</evidence>
<organism evidence="12 13">
    <name type="scientific">Rotaria sordida</name>
    <dbReference type="NCBI Taxonomy" id="392033"/>
    <lineage>
        <taxon>Eukaryota</taxon>
        <taxon>Metazoa</taxon>
        <taxon>Spiralia</taxon>
        <taxon>Gnathifera</taxon>
        <taxon>Rotifera</taxon>
        <taxon>Eurotatoria</taxon>
        <taxon>Bdelloidea</taxon>
        <taxon>Philodinida</taxon>
        <taxon>Philodinidae</taxon>
        <taxon>Rotaria</taxon>
    </lineage>
</organism>
<feature type="transmembrane region" description="Helical" evidence="11">
    <location>
        <begin position="284"/>
        <end position="303"/>
    </location>
</feature>
<evidence type="ECO:0000256" key="3">
    <source>
        <dbReference type="ARBA" id="ARBA00022679"/>
    </source>
</evidence>
<keyword evidence="5 9" id="KW-0256">Endoplasmic reticulum</keyword>
<keyword evidence="3 9" id="KW-0808">Transferase</keyword>